<dbReference type="EMBL" id="DS231717">
    <property type="protein sequence ID" value="KNB15980.1"/>
    <property type="molecule type" value="Genomic_DNA"/>
</dbReference>
<dbReference type="InterPro" id="IPR011009">
    <property type="entry name" value="Kinase-like_dom_sf"/>
</dbReference>
<dbReference type="GeneID" id="28962256"/>
<dbReference type="Gene3D" id="3.90.1200.10">
    <property type="match status" value="1"/>
</dbReference>
<gene>
    <name evidence="2" type="ORF">FOXG_21550</name>
</gene>
<dbReference type="Proteomes" id="UP000009097">
    <property type="component" value="Chromosome 14"/>
</dbReference>
<reference evidence="2 3" key="1">
    <citation type="journal article" date="2010" name="Nature">
        <title>Comparative genomics reveals mobile pathogenicity chromosomes in Fusarium.</title>
        <authorList>
            <person name="Ma L.J."/>
            <person name="van der Does H.C."/>
            <person name="Borkovich K.A."/>
            <person name="Coleman J.J."/>
            <person name="Daboussi M.J."/>
            <person name="Di Pietro A."/>
            <person name="Dufresne M."/>
            <person name="Freitag M."/>
            <person name="Grabherr M."/>
            <person name="Henrissat B."/>
            <person name="Houterman P.M."/>
            <person name="Kang S."/>
            <person name="Shim W.B."/>
            <person name="Woloshuk C."/>
            <person name="Xie X."/>
            <person name="Xu J.R."/>
            <person name="Antoniw J."/>
            <person name="Baker S.E."/>
            <person name="Bluhm B.H."/>
            <person name="Breakspear A."/>
            <person name="Brown D.W."/>
            <person name="Butchko R.A."/>
            <person name="Chapman S."/>
            <person name="Coulson R."/>
            <person name="Coutinho P.M."/>
            <person name="Danchin E.G."/>
            <person name="Diener A."/>
            <person name="Gale L.R."/>
            <person name="Gardiner D.M."/>
            <person name="Goff S."/>
            <person name="Hammond-Kosack K.E."/>
            <person name="Hilburn K."/>
            <person name="Hua-Van A."/>
            <person name="Jonkers W."/>
            <person name="Kazan K."/>
            <person name="Kodira C.D."/>
            <person name="Koehrsen M."/>
            <person name="Kumar L."/>
            <person name="Lee Y.H."/>
            <person name="Li L."/>
            <person name="Manners J.M."/>
            <person name="Miranda-Saavedra D."/>
            <person name="Mukherjee M."/>
            <person name="Park G."/>
            <person name="Park J."/>
            <person name="Park S.Y."/>
            <person name="Proctor R.H."/>
            <person name="Regev A."/>
            <person name="Ruiz-Roldan M.C."/>
            <person name="Sain D."/>
            <person name="Sakthikumar S."/>
            <person name="Sykes S."/>
            <person name="Schwartz D.C."/>
            <person name="Turgeon B.G."/>
            <person name="Wapinski I."/>
            <person name="Yoder O."/>
            <person name="Young S."/>
            <person name="Zeng Q."/>
            <person name="Zhou S."/>
            <person name="Galagan J."/>
            <person name="Cuomo C.A."/>
            <person name="Kistler H.C."/>
            <person name="Rep M."/>
        </authorList>
    </citation>
    <scope>NUCLEOTIDE SEQUENCE [LARGE SCALE GENOMIC DNA]</scope>
    <source>
        <strain evidence="3">4287 / CBS 123668 / FGSC 9935 / NRRL 34936</strain>
    </source>
</reference>
<dbReference type="KEGG" id="fox:FOXG_21550"/>
<dbReference type="SUPFAM" id="SSF56112">
    <property type="entry name" value="Protein kinase-like (PK-like)"/>
    <property type="match status" value="1"/>
</dbReference>
<dbReference type="PANTHER" id="PTHR21310:SF39">
    <property type="entry name" value="AMINOGLYCOSIDE PHOSPHOTRANSFERASE DOMAIN-CONTAINING PROTEIN"/>
    <property type="match status" value="1"/>
</dbReference>
<dbReference type="VEuPathDB" id="FungiDB:FOXG_21550"/>
<dbReference type="InterPro" id="IPR051678">
    <property type="entry name" value="AGP_Transferase"/>
</dbReference>
<dbReference type="InterPro" id="IPR002575">
    <property type="entry name" value="Aminoglycoside_PTrfase"/>
</dbReference>
<evidence type="ECO:0000313" key="3">
    <source>
        <dbReference type="Proteomes" id="UP000009097"/>
    </source>
</evidence>
<accession>A0A0J9VZM3</accession>
<dbReference type="RefSeq" id="XP_018254025.1">
    <property type="nucleotide sequence ID" value="XM_018401898.1"/>
</dbReference>
<dbReference type="Pfam" id="PF01636">
    <property type="entry name" value="APH"/>
    <property type="match status" value="1"/>
</dbReference>
<feature type="domain" description="Aminoglycoside phosphotransferase" evidence="1">
    <location>
        <begin position="183"/>
        <end position="242"/>
    </location>
</feature>
<dbReference type="OrthoDB" id="4177236at2759"/>
<name>A0A0J9VZM3_FUSO4</name>
<proteinExistence type="predicted"/>
<sequence>MESNFDDTRLFDYTDAELIKHITSLPHLHKFSNIVPLSSRYLAKGYAENELEDAVRASTSASQLGIHVPSIQRIVRGDDSLYCIMDRISGTTLDIAWPDLGWITSLRLAFQLRHVIHCLRSTVSVSSGSLATGKCRSFFLEDSFGLPPRAKPSDVNGFLNFWASFVTPRQEIKKTQADHLICHKPVFSCDRSFVFTHHDLAPRNIILDHKNQLWLIDWDCAGFYPRFFEHAGMFNFIPSEWTKFALWRWNVFAWIASGFYNKERRWLEIIRSRFTRFRTARRFNMKANGYAAAAARVDSDL</sequence>
<evidence type="ECO:0000313" key="2">
    <source>
        <dbReference type="EMBL" id="KNB15980.1"/>
    </source>
</evidence>
<organism evidence="2 3">
    <name type="scientific">Fusarium oxysporum f. sp. lycopersici (strain 4287 / CBS 123668 / FGSC 9935 / NRRL 34936)</name>
    <name type="common">Fusarium vascular wilt of tomato</name>
    <dbReference type="NCBI Taxonomy" id="426428"/>
    <lineage>
        <taxon>Eukaryota</taxon>
        <taxon>Fungi</taxon>
        <taxon>Dikarya</taxon>
        <taxon>Ascomycota</taxon>
        <taxon>Pezizomycotina</taxon>
        <taxon>Sordariomycetes</taxon>
        <taxon>Hypocreomycetidae</taxon>
        <taxon>Hypocreales</taxon>
        <taxon>Nectriaceae</taxon>
        <taxon>Fusarium</taxon>
        <taxon>Fusarium oxysporum species complex</taxon>
    </lineage>
</organism>
<evidence type="ECO:0000259" key="1">
    <source>
        <dbReference type="Pfam" id="PF01636"/>
    </source>
</evidence>
<dbReference type="PANTHER" id="PTHR21310">
    <property type="entry name" value="AMINOGLYCOSIDE PHOSPHOTRANSFERASE-RELATED-RELATED"/>
    <property type="match status" value="1"/>
</dbReference>
<dbReference type="AlphaFoldDB" id="A0A0J9VZM3"/>
<protein>
    <recommendedName>
        <fullName evidence="1">Aminoglycoside phosphotransferase domain-containing protein</fullName>
    </recommendedName>
</protein>